<gene>
    <name evidence="1" type="ORF">CEXT_749451</name>
</gene>
<accession>A0AAV4R8M6</accession>
<proteinExistence type="predicted"/>
<evidence type="ECO:0000313" key="1">
    <source>
        <dbReference type="EMBL" id="GIY17830.1"/>
    </source>
</evidence>
<dbReference type="EMBL" id="BPLR01007553">
    <property type="protein sequence ID" value="GIY17830.1"/>
    <property type="molecule type" value="Genomic_DNA"/>
</dbReference>
<evidence type="ECO:0008006" key="3">
    <source>
        <dbReference type="Google" id="ProtNLM"/>
    </source>
</evidence>
<evidence type="ECO:0000313" key="2">
    <source>
        <dbReference type="Proteomes" id="UP001054945"/>
    </source>
</evidence>
<organism evidence="1 2">
    <name type="scientific">Caerostris extrusa</name>
    <name type="common">Bark spider</name>
    <name type="synonym">Caerostris bankana</name>
    <dbReference type="NCBI Taxonomy" id="172846"/>
    <lineage>
        <taxon>Eukaryota</taxon>
        <taxon>Metazoa</taxon>
        <taxon>Ecdysozoa</taxon>
        <taxon>Arthropoda</taxon>
        <taxon>Chelicerata</taxon>
        <taxon>Arachnida</taxon>
        <taxon>Araneae</taxon>
        <taxon>Araneomorphae</taxon>
        <taxon>Entelegynae</taxon>
        <taxon>Araneoidea</taxon>
        <taxon>Araneidae</taxon>
        <taxon>Caerostris</taxon>
    </lineage>
</organism>
<dbReference type="Proteomes" id="UP001054945">
    <property type="component" value="Unassembled WGS sequence"/>
</dbReference>
<protein>
    <recommendedName>
        <fullName evidence="3">Secreted protein</fullName>
    </recommendedName>
</protein>
<name>A0AAV4R8M6_CAEEX</name>
<dbReference type="AlphaFoldDB" id="A0AAV4R8M6"/>
<comment type="caution">
    <text evidence="1">The sequence shown here is derived from an EMBL/GenBank/DDBJ whole genome shotgun (WGS) entry which is preliminary data.</text>
</comment>
<keyword evidence="2" id="KW-1185">Reference proteome</keyword>
<sequence length="102" mass="11370">MALTTTCNLWLIRCCHRVGPPICHSSSTPSRRTATPSIQLLIRHDLSNLMQTFHISLGPQCTRSQCCCASRNESFLRDNSTTLQDGIGHIRHGCHPSLKLKT</sequence>
<reference evidence="1 2" key="1">
    <citation type="submission" date="2021-06" db="EMBL/GenBank/DDBJ databases">
        <title>Caerostris extrusa draft genome.</title>
        <authorList>
            <person name="Kono N."/>
            <person name="Arakawa K."/>
        </authorList>
    </citation>
    <scope>NUCLEOTIDE SEQUENCE [LARGE SCALE GENOMIC DNA]</scope>
</reference>